<gene>
    <name evidence="1" type="ORF">NS354_06450</name>
</gene>
<dbReference type="EMBL" id="LDRK01000028">
    <property type="protein sequence ID" value="KTR86128.1"/>
    <property type="molecule type" value="Genomic_DNA"/>
</dbReference>
<dbReference type="Gene3D" id="3.40.1350.10">
    <property type="match status" value="1"/>
</dbReference>
<dbReference type="OrthoDB" id="570199at2"/>
<proteinExistence type="predicted"/>
<dbReference type="AlphaFoldDB" id="A0A147ENX7"/>
<protein>
    <recommendedName>
        <fullName evidence="3">DUF91 domain-containing protein</fullName>
    </recommendedName>
</protein>
<organism evidence="1 2">
    <name type="scientific">Leucobacter chromiiresistens</name>
    <dbReference type="NCBI Taxonomy" id="1079994"/>
    <lineage>
        <taxon>Bacteria</taxon>
        <taxon>Bacillati</taxon>
        <taxon>Actinomycetota</taxon>
        <taxon>Actinomycetes</taxon>
        <taxon>Micrococcales</taxon>
        <taxon>Microbacteriaceae</taxon>
        <taxon>Leucobacter</taxon>
    </lineage>
</organism>
<evidence type="ECO:0000313" key="1">
    <source>
        <dbReference type="EMBL" id="KTR86128.1"/>
    </source>
</evidence>
<reference evidence="1 2" key="1">
    <citation type="journal article" date="2016" name="Front. Microbiol.">
        <title>Genomic Resource of Rice Seed Associated Bacteria.</title>
        <authorList>
            <person name="Midha S."/>
            <person name="Bansal K."/>
            <person name="Sharma S."/>
            <person name="Kumar N."/>
            <person name="Patil P.P."/>
            <person name="Chaudhry V."/>
            <person name="Patil P.B."/>
        </authorList>
    </citation>
    <scope>NUCLEOTIDE SEQUENCE [LARGE SCALE GENOMIC DNA]</scope>
    <source>
        <strain evidence="1 2">NS354</strain>
    </source>
</reference>
<comment type="caution">
    <text evidence="1">The sequence shown here is derived from an EMBL/GenBank/DDBJ whole genome shotgun (WGS) entry which is preliminary data.</text>
</comment>
<dbReference type="RefSeq" id="WP_058593750.1">
    <property type="nucleotide sequence ID" value="NZ_LDRK01000028.1"/>
</dbReference>
<keyword evidence="2" id="KW-1185">Reference proteome</keyword>
<evidence type="ECO:0008006" key="3">
    <source>
        <dbReference type="Google" id="ProtNLM"/>
    </source>
</evidence>
<dbReference type="GO" id="GO:0003676">
    <property type="term" value="F:nucleic acid binding"/>
    <property type="evidence" value="ECO:0007669"/>
    <property type="project" value="InterPro"/>
</dbReference>
<name>A0A147ENX7_9MICO</name>
<dbReference type="PATRIC" id="fig|1079994.3.peg.1383"/>
<dbReference type="InterPro" id="IPR011856">
    <property type="entry name" value="tRNA_endonuc-like_dom_sf"/>
</dbReference>
<evidence type="ECO:0000313" key="2">
    <source>
        <dbReference type="Proteomes" id="UP000070810"/>
    </source>
</evidence>
<sequence length="362" mass="39756">MAVEMGLWRADGGRLSRVVPTSIGLESQLETYIESDPSMLGETLLIIGRQVPTAFGGFIDLLALDETAAVHVIELKRDKTPRDVTAQALDYGSWVAGLGRTQIQAIFEAYKPGVALEEAFAECFNETLPEEVNSTQTFTIVAASVDAATERIVRFLNEGFAVPINVVFFRHFEDNGAKYLARTWLVENEGQQAPGAAPARQTKTREAWNGGDWYVAFGEDSGTRQWADGQKYGFVSGGGGAWFSRTLKNLPIGARVFVHIPKAGYVGVGTVIGEARRFDEAVVDVDGVETPLQSLPLVGTYRHEGDDEDDSAEWAVPVEWTKTVPREQAVWKNGMFANQNTAAKLRQKFTIEQVTDEFGLDD</sequence>
<accession>A0A147ENX7</accession>
<dbReference type="Proteomes" id="UP000070810">
    <property type="component" value="Unassembled WGS sequence"/>
</dbReference>